<protein>
    <recommendedName>
        <fullName evidence="4">Lipocalin-like domain-containing protein</fullName>
    </recommendedName>
</protein>
<feature type="signal peptide" evidence="1">
    <location>
        <begin position="1"/>
        <end position="20"/>
    </location>
</feature>
<dbReference type="RefSeq" id="WP_379976625.1">
    <property type="nucleotide sequence ID" value="NZ_JBHSFV010000001.1"/>
</dbReference>
<dbReference type="EMBL" id="JBHSFV010000001">
    <property type="protein sequence ID" value="MFC4632432.1"/>
    <property type="molecule type" value="Genomic_DNA"/>
</dbReference>
<reference evidence="3" key="1">
    <citation type="journal article" date="2019" name="Int. J. Syst. Evol. Microbiol.">
        <title>The Global Catalogue of Microorganisms (GCM) 10K type strain sequencing project: providing services to taxonomists for standard genome sequencing and annotation.</title>
        <authorList>
            <consortium name="The Broad Institute Genomics Platform"/>
            <consortium name="The Broad Institute Genome Sequencing Center for Infectious Disease"/>
            <person name="Wu L."/>
            <person name="Ma J."/>
        </authorList>
    </citation>
    <scope>NUCLEOTIDE SEQUENCE [LARGE SCALE GENOMIC DNA]</scope>
    <source>
        <strain evidence="3">YJ-61-S</strain>
    </source>
</reference>
<dbReference type="Proteomes" id="UP001596043">
    <property type="component" value="Unassembled WGS sequence"/>
</dbReference>
<gene>
    <name evidence="2" type="ORF">ACFO3O_00825</name>
</gene>
<evidence type="ECO:0008006" key="4">
    <source>
        <dbReference type="Google" id="ProtNLM"/>
    </source>
</evidence>
<sequence length="481" mass="53527">MKLFKNTSLLIMAVFFLFTACRTEDEEIITPPDQQTLTINSTTADLITRTATNDGSNDNILDNANCISIQLPVTVIVDGLEIIIDSEADLDVIEAIFDEFDDDIDELDFVFPITIILSDFTEITITNVQELQSFIDECSGENESDDDIECIDFQYPITYAVFDQNNELIETVTITNDQEHYEFIDNLEDSDIVSINFPLTLILSDGNTVTVNNISQLEDAIENAIDDCDEDDDNDYDDDDCEDCTTDQLASILTECPSWIIDKLERNDIDLEDAYTNIEFSFSEDGTVSVDDNGMITMGTWNAVANDMTNVIEVAIDVPGDANVSDIWMLHEIEEETGEVKVDLRLGDDRLRFESDCEDNDGGGGNGDNTLLEDILTAENSVWIVSSYIEEGIDETADFNGYEFEFNIDGTATATNSGDVTNGTWAHVENETELLLNFGTTVPLDELQDNWDIISVTETQIELQDVSGGNGDTDTLILTRL</sequence>
<proteinExistence type="predicted"/>
<name>A0ABV9HQJ7_9FLAO</name>
<evidence type="ECO:0000256" key="1">
    <source>
        <dbReference type="SAM" id="SignalP"/>
    </source>
</evidence>
<accession>A0ABV9HQJ7</accession>
<comment type="caution">
    <text evidence="2">The sequence shown here is derived from an EMBL/GenBank/DDBJ whole genome shotgun (WGS) entry which is preliminary data.</text>
</comment>
<keyword evidence="1" id="KW-0732">Signal</keyword>
<dbReference type="PROSITE" id="PS51257">
    <property type="entry name" value="PROKAR_LIPOPROTEIN"/>
    <property type="match status" value="1"/>
</dbReference>
<keyword evidence="3" id="KW-1185">Reference proteome</keyword>
<feature type="chain" id="PRO_5045377580" description="Lipocalin-like domain-containing protein" evidence="1">
    <location>
        <begin position="21"/>
        <end position="481"/>
    </location>
</feature>
<organism evidence="2 3">
    <name type="scientific">Dokdonia ponticola</name>
    <dbReference type="NCBI Taxonomy" id="2041041"/>
    <lineage>
        <taxon>Bacteria</taxon>
        <taxon>Pseudomonadati</taxon>
        <taxon>Bacteroidota</taxon>
        <taxon>Flavobacteriia</taxon>
        <taxon>Flavobacteriales</taxon>
        <taxon>Flavobacteriaceae</taxon>
        <taxon>Dokdonia</taxon>
    </lineage>
</organism>
<evidence type="ECO:0000313" key="2">
    <source>
        <dbReference type="EMBL" id="MFC4632432.1"/>
    </source>
</evidence>
<evidence type="ECO:0000313" key="3">
    <source>
        <dbReference type="Proteomes" id="UP001596043"/>
    </source>
</evidence>